<feature type="domain" description="Regulatory protein YycH-like" evidence="2">
    <location>
        <begin position="44"/>
        <end position="253"/>
    </location>
</feature>
<keyword evidence="1" id="KW-0812">Transmembrane</keyword>
<comment type="caution">
    <text evidence="3">The sequence shown here is derived from an EMBL/GenBank/DDBJ whole genome shotgun (WGS) entry which is preliminary data.</text>
</comment>
<proteinExistence type="predicted"/>
<evidence type="ECO:0000259" key="2">
    <source>
        <dbReference type="Pfam" id="PF09648"/>
    </source>
</evidence>
<dbReference type="RefSeq" id="WP_204893163.1">
    <property type="nucleotide sequence ID" value="NZ_JBHUFW010000008.1"/>
</dbReference>
<evidence type="ECO:0000256" key="1">
    <source>
        <dbReference type="SAM" id="Phobius"/>
    </source>
</evidence>
<reference evidence="4" key="1">
    <citation type="journal article" date="2019" name="Int. J. Syst. Evol. Microbiol.">
        <title>The Global Catalogue of Microorganisms (GCM) 10K type strain sequencing project: providing services to taxonomists for standard genome sequencing and annotation.</title>
        <authorList>
            <consortium name="The Broad Institute Genomics Platform"/>
            <consortium name="The Broad Institute Genome Sequencing Center for Infectious Disease"/>
            <person name="Wu L."/>
            <person name="Ma J."/>
        </authorList>
    </citation>
    <scope>NUCLEOTIDE SEQUENCE [LARGE SCALE GENOMIC DNA]</scope>
    <source>
        <strain evidence="4">CGMCC 1.15475</strain>
    </source>
</reference>
<evidence type="ECO:0000313" key="4">
    <source>
        <dbReference type="Proteomes" id="UP001597273"/>
    </source>
</evidence>
<dbReference type="InterPro" id="IPR018604">
    <property type="entry name" value="YycI-like"/>
</dbReference>
<protein>
    <submittedName>
        <fullName evidence="3">Two-component system regulatory protein YycI</fullName>
    </submittedName>
</protein>
<dbReference type="EMBL" id="JBHUFW010000008">
    <property type="protein sequence ID" value="MFD1863472.1"/>
    <property type="molecule type" value="Genomic_DNA"/>
</dbReference>
<sequence>MDWNKTKSIFIIVFSILNVFLYSLYLDRYNESQEYDFLVDPTNEEKLSADDITYDELPKNVEDQPYVTGKVKSFVAADVPGVDLKENIQEESFLSVKFTEPLPLDGKVSTETLEEFVAKTVYQGKNYSVWKIDEKERQAVFFQNINDKPLYYSERGKLTLYWNEESEVTNYEQTIFDEIELSEQQKKLVPAIQAVHTLYQKRMLPTGTHIDSAEIGYTEYVTVSEGTQMFVPTWRIQATLEDGTEKEFFVNAVKGDVIELKGKTESEVTP</sequence>
<dbReference type="Proteomes" id="UP001597273">
    <property type="component" value="Unassembled WGS sequence"/>
</dbReference>
<feature type="transmembrane region" description="Helical" evidence="1">
    <location>
        <begin position="6"/>
        <end position="25"/>
    </location>
</feature>
<dbReference type="Pfam" id="PF09648">
    <property type="entry name" value="YycI"/>
    <property type="match status" value="1"/>
</dbReference>
<evidence type="ECO:0000313" key="3">
    <source>
        <dbReference type="EMBL" id="MFD1863472.1"/>
    </source>
</evidence>
<keyword evidence="1" id="KW-1133">Transmembrane helix</keyword>
<name>A0ABW4QIP7_9BACL</name>
<dbReference type="Gene3D" id="2.40.128.690">
    <property type="entry name" value="YycH protein, domain 3-like"/>
    <property type="match status" value="1"/>
</dbReference>
<organism evidence="3 4">
    <name type="scientific">Planococcus chinensis</name>
    <dbReference type="NCBI Taxonomy" id="272917"/>
    <lineage>
        <taxon>Bacteria</taxon>
        <taxon>Bacillati</taxon>
        <taxon>Bacillota</taxon>
        <taxon>Bacilli</taxon>
        <taxon>Bacillales</taxon>
        <taxon>Caryophanaceae</taxon>
        <taxon>Planococcus</taxon>
    </lineage>
</organism>
<accession>A0ABW4QIP7</accession>
<keyword evidence="4" id="KW-1185">Reference proteome</keyword>
<keyword evidence="1" id="KW-0472">Membrane</keyword>
<gene>
    <name evidence="3" type="ORF">ACFSDB_11145</name>
</gene>